<dbReference type="SUPFAM" id="SSF52141">
    <property type="entry name" value="Uracil-DNA glycosylase-like"/>
    <property type="match status" value="1"/>
</dbReference>
<dbReference type="InterPro" id="IPR005122">
    <property type="entry name" value="Uracil-DNA_glycosylase-like"/>
</dbReference>
<dbReference type="NCBIfam" id="TIGR04274">
    <property type="entry name" value="hypoxanDNAglyco"/>
    <property type="match status" value="1"/>
</dbReference>
<protein>
    <submittedName>
        <fullName evidence="2">DNA-deoxyinosine glycosylase</fullName>
        <ecNumber evidence="2">3.2.2.15</ecNumber>
    </submittedName>
</protein>
<dbReference type="RefSeq" id="WP_363797351.1">
    <property type="nucleotide sequence ID" value="NZ_CP159925.1"/>
</dbReference>
<sequence>MPATPPAPVRSFAPIEPPQARVLILGSMPGVASLTAGRYYAHPQNRFWPIMGRLIGAGPELAYERRIEALCAAGIAVWDVLAQCEREGSLDSAIRDDTAVANDFAGFFVRHPQVRTVLFNGAKAEQSFRRFVLPELAAAPELRRLPSTSPANASQADAAKCSAWREALRDAGVAVRD</sequence>
<dbReference type="GO" id="GO:0033958">
    <property type="term" value="F:DNA-deoxyinosine glycosylase activity"/>
    <property type="evidence" value="ECO:0007669"/>
    <property type="project" value="UniProtKB-EC"/>
</dbReference>
<organism evidence="2">
    <name type="scientific">Lysobacter firmicutimachus</name>
    <dbReference type="NCBI Taxonomy" id="1792846"/>
    <lineage>
        <taxon>Bacteria</taxon>
        <taxon>Pseudomonadati</taxon>
        <taxon>Pseudomonadota</taxon>
        <taxon>Gammaproteobacteria</taxon>
        <taxon>Lysobacterales</taxon>
        <taxon>Lysobacteraceae</taxon>
        <taxon>Lysobacter</taxon>
    </lineage>
</organism>
<evidence type="ECO:0000313" key="2">
    <source>
        <dbReference type="EMBL" id="XCO74525.1"/>
    </source>
</evidence>
<accession>A0AAU8MQ06</accession>
<evidence type="ECO:0000259" key="1">
    <source>
        <dbReference type="SMART" id="SM00986"/>
    </source>
</evidence>
<proteinExistence type="predicted"/>
<dbReference type="InterPro" id="IPR026353">
    <property type="entry name" value="Hypoxan-DNA_Glyclase"/>
</dbReference>
<keyword evidence="2" id="KW-0378">Hydrolase</keyword>
<dbReference type="SMART" id="SM00986">
    <property type="entry name" value="UDG"/>
    <property type="match status" value="1"/>
</dbReference>
<gene>
    <name evidence="2" type="ORF">ABU614_19430</name>
</gene>
<dbReference type="AlphaFoldDB" id="A0AAU8MQ06"/>
<reference evidence="2" key="1">
    <citation type="submission" date="2024-06" db="EMBL/GenBank/DDBJ databases">
        <authorList>
            <person name="Li S."/>
        </authorList>
    </citation>
    <scope>NUCLEOTIDE SEQUENCE</scope>
    <source>
        <strain evidence="2">SR10</strain>
    </source>
</reference>
<dbReference type="CDD" id="cd10032">
    <property type="entry name" value="UDG-F6_HDG"/>
    <property type="match status" value="1"/>
</dbReference>
<name>A0AAU8MQ06_9GAMM</name>
<dbReference type="SMART" id="SM00987">
    <property type="entry name" value="UreE_C"/>
    <property type="match status" value="1"/>
</dbReference>
<dbReference type="EC" id="3.2.2.15" evidence="2"/>
<dbReference type="EMBL" id="CP159925">
    <property type="protein sequence ID" value="XCO74525.1"/>
    <property type="molecule type" value="Genomic_DNA"/>
</dbReference>
<feature type="domain" description="Uracil-DNA glycosylase-like" evidence="1">
    <location>
        <begin position="13"/>
        <end position="168"/>
    </location>
</feature>
<dbReference type="InterPro" id="IPR036895">
    <property type="entry name" value="Uracil-DNA_glycosylase-like_sf"/>
</dbReference>
<dbReference type="Pfam" id="PF03167">
    <property type="entry name" value="UDG"/>
    <property type="match status" value="1"/>
</dbReference>
<keyword evidence="2" id="KW-0326">Glycosidase</keyword>
<dbReference type="Gene3D" id="3.40.470.10">
    <property type="entry name" value="Uracil-DNA glycosylase-like domain"/>
    <property type="match status" value="1"/>
</dbReference>